<dbReference type="GO" id="GO:0015173">
    <property type="term" value="F:aromatic amino acid transmembrane transporter activity"/>
    <property type="evidence" value="ECO:0007669"/>
    <property type="project" value="TreeGrafter"/>
</dbReference>
<gene>
    <name evidence="4" type="primary">Slc3A2-L</name>
    <name evidence="4" type="ORF">Hamer_G002238</name>
</gene>
<evidence type="ECO:0000256" key="1">
    <source>
        <dbReference type="SAM" id="MobiDB-lite"/>
    </source>
</evidence>
<accession>A0A8J5MTV1</accession>
<dbReference type="GO" id="GO:0016323">
    <property type="term" value="C:basolateral plasma membrane"/>
    <property type="evidence" value="ECO:0007669"/>
    <property type="project" value="TreeGrafter"/>
</dbReference>
<dbReference type="Pfam" id="PF16028">
    <property type="entry name" value="SLC3A2_N"/>
    <property type="match status" value="1"/>
</dbReference>
<dbReference type="InterPro" id="IPR017853">
    <property type="entry name" value="GH"/>
</dbReference>
<dbReference type="InterPro" id="IPR013780">
    <property type="entry name" value="Glyco_hydro_b"/>
</dbReference>
<name>A0A8J5MTV1_HOMAM</name>
<feature type="compositionally biased region" description="Polar residues" evidence="1">
    <location>
        <begin position="27"/>
        <end position="42"/>
    </location>
</feature>
<dbReference type="GO" id="GO:1903801">
    <property type="term" value="P:L-leucine import across plasma membrane"/>
    <property type="evidence" value="ECO:0007669"/>
    <property type="project" value="TreeGrafter"/>
</dbReference>
<dbReference type="AlphaFoldDB" id="A0A8J5MTV1"/>
<comment type="caution">
    <text evidence="4">The sequence shown here is derived from an EMBL/GenBank/DDBJ whole genome shotgun (WGS) entry which is preliminary data.</text>
</comment>
<evidence type="ECO:0000259" key="3">
    <source>
        <dbReference type="Pfam" id="PF16028"/>
    </source>
</evidence>
<evidence type="ECO:0000313" key="4">
    <source>
        <dbReference type="EMBL" id="KAG7163162.1"/>
    </source>
</evidence>
<evidence type="ECO:0000313" key="5">
    <source>
        <dbReference type="Proteomes" id="UP000747542"/>
    </source>
</evidence>
<dbReference type="SUPFAM" id="SSF51445">
    <property type="entry name" value="(Trans)glycosidases"/>
    <property type="match status" value="1"/>
</dbReference>
<dbReference type="EMBL" id="JAHLQT010026502">
    <property type="protein sequence ID" value="KAG7163162.1"/>
    <property type="molecule type" value="Genomic_DNA"/>
</dbReference>
<feature type="domain" description="Solute carrier family 3 member 2 N-terminal" evidence="3">
    <location>
        <begin position="51"/>
        <end position="120"/>
    </location>
</feature>
<dbReference type="PANTHER" id="PTHR46673">
    <property type="entry name" value="4F2 CELL-SURFACE ANTIGEN HEAVY CHAIN"/>
    <property type="match status" value="1"/>
</dbReference>
<dbReference type="Gene3D" id="2.60.40.1180">
    <property type="entry name" value="Golgi alpha-mannosidase II"/>
    <property type="match status" value="1"/>
</dbReference>
<keyword evidence="2" id="KW-0812">Transmembrane</keyword>
<dbReference type="Gene3D" id="3.20.20.80">
    <property type="entry name" value="Glycosidases"/>
    <property type="match status" value="1"/>
</dbReference>
<dbReference type="GO" id="GO:1904273">
    <property type="term" value="P:L-alanine import across plasma membrane"/>
    <property type="evidence" value="ECO:0007669"/>
    <property type="project" value="TreeGrafter"/>
</dbReference>
<dbReference type="Proteomes" id="UP000747542">
    <property type="component" value="Unassembled WGS sequence"/>
</dbReference>
<dbReference type="GO" id="GO:0015823">
    <property type="term" value="P:phenylalanine transport"/>
    <property type="evidence" value="ECO:0007669"/>
    <property type="project" value="TreeGrafter"/>
</dbReference>
<dbReference type="InterPro" id="IPR042280">
    <property type="entry name" value="SLC3A2"/>
</dbReference>
<dbReference type="GO" id="GO:0016324">
    <property type="term" value="C:apical plasma membrane"/>
    <property type="evidence" value="ECO:0007669"/>
    <property type="project" value="TreeGrafter"/>
</dbReference>
<dbReference type="PANTHER" id="PTHR46673:SF1">
    <property type="entry name" value="4F2 CELL-SURFACE ANTIGEN HEAVY CHAIN"/>
    <property type="match status" value="1"/>
</dbReference>
<feature type="transmembrane region" description="Helical" evidence="2">
    <location>
        <begin position="79"/>
        <end position="101"/>
    </location>
</feature>
<dbReference type="InterPro" id="IPR031984">
    <property type="entry name" value="SLC3A2_N"/>
</dbReference>
<keyword evidence="2" id="KW-1133">Transmembrane helix</keyword>
<keyword evidence="5" id="KW-1185">Reference proteome</keyword>
<dbReference type="GO" id="GO:0015190">
    <property type="term" value="F:L-leucine transmembrane transporter activity"/>
    <property type="evidence" value="ECO:0007669"/>
    <property type="project" value="TreeGrafter"/>
</dbReference>
<feature type="region of interest" description="Disordered" evidence="1">
    <location>
        <begin position="1"/>
        <end position="52"/>
    </location>
</feature>
<evidence type="ECO:0000256" key="2">
    <source>
        <dbReference type="SAM" id="Phobius"/>
    </source>
</evidence>
<reference evidence="4" key="1">
    <citation type="journal article" date="2021" name="Sci. Adv.">
        <title>The American lobster genome reveals insights on longevity, neural, and immune adaptations.</title>
        <authorList>
            <person name="Polinski J.M."/>
            <person name="Zimin A.V."/>
            <person name="Clark K.F."/>
            <person name="Kohn A.B."/>
            <person name="Sadowski N."/>
            <person name="Timp W."/>
            <person name="Ptitsyn A."/>
            <person name="Khanna P."/>
            <person name="Romanova D.Y."/>
            <person name="Williams P."/>
            <person name="Greenwood S.J."/>
            <person name="Moroz L.L."/>
            <person name="Walt D.R."/>
            <person name="Bodnar A.G."/>
        </authorList>
    </citation>
    <scope>NUCLEOTIDE SEQUENCE</scope>
    <source>
        <strain evidence="4">GMGI-L3</strain>
    </source>
</reference>
<proteinExistence type="predicted"/>
<organism evidence="4 5">
    <name type="scientific">Homarus americanus</name>
    <name type="common">American lobster</name>
    <dbReference type="NCBI Taxonomy" id="6706"/>
    <lineage>
        <taxon>Eukaryota</taxon>
        <taxon>Metazoa</taxon>
        <taxon>Ecdysozoa</taxon>
        <taxon>Arthropoda</taxon>
        <taxon>Crustacea</taxon>
        <taxon>Multicrustacea</taxon>
        <taxon>Malacostraca</taxon>
        <taxon>Eumalacostraca</taxon>
        <taxon>Eucarida</taxon>
        <taxon>Decapoda</taxon>
        <taxon>Pleocyemata</taxon>
        <taxon>Astacidea</taxon>
        <taxon>Nephropoidea</taxon>
        <taxon>Nephropidae</taxon>
        <taxon>Homarus</taxon>
    </lineage>
</organism>
<protein>
    <submittedName>
        <fullName evidence="4">4F2 cell-surface antigen heavy chain-like</fullName>
    </submittedName>
</protein>
<dbReference type="GO" id="GO:0015180">
    <property type="term" value="F:L-alanine transmembrane transporter activity"/>
    <property type="evidence" value="ECO:0007669"/>
    <property type="project" value="TreeGrafter"/>
</dbReference>
<sequence>MTEEKTGVKNGAANTEMAPQEDGTKVPLTNDSPEVKFTTGNDPPNGDVKIDLPAPTFNGLSKEELMKYSDDPFWIRLRWALFILFWVGWAAMLVVAIVIIIQAPRCAPKETLDWVQESAMIKYDLNAPIEADNTTGETHEDLIKMAADLGITTVYLEDLISPQDFENINTGLYTKNDVLNVLKAASANGLHVVTDFVPTQVGEDNTWFQDPEMKSFFKPNSRDLDFGNSGLLEKLTKLFSGVWKEKGVDGYLMKIADTEELLNASIILNKNLEAVDGAVVHGIVDLMQELVAGFEARIYREFLDEHAIDSWSYYKFNPTVAQGKISEDYVRLVTLSLFLVPGTPILDGINNTYFENQKTFIKSLSDIREKESVQVGKMNFVNGTDEDVIAFARVMKGTPGYAVAINMHNSNNATVNFTSIPGVSDKGDNALRSTVDIAVNSHNLGRSDMSSVFLGPLEGLVIQFVPSF</sequence>
<keyword evidence="2" id="KW-0472">Membrane</keyword>